<dbReference type="Proteomes" id="UP000789702">
    <property type="component" value="Unassembled WGS sequence"/>
</dbReference>
<comment type="caution">
    <text evidence="1">The sequence shown here is derived from an EMBL/GenBank/DDBJ whole genome shotgun (WGS) entry which is preliminary data.</text>
</comment>
<evidence type="ECO:0000313" key="1">
    <source>
        <dbReference type="EMBL" id="CAG8742870.1"/>
    </source>
</evidence>
<dbReference type="EMBL" id="CAJVPU010042088">
    <property type="protein sequence ID" value="CAG8742870.1"/>
    <property type="molecule type" value="Genomic_DNA"/>
</dbReference>
<feature type="non-terminal residue" evidence="1">
    <location>
        <position position="77"/>
    </location>
</feature>
<gene>
    <name evidence="1" type="ORF">DHETER_LOCUS14161</name>
</gene>
<evidence type="ECO:0000313" key="2">
    <source>
        <dbReference type="Proteomes" id="UP000789702"/>
    </source>
</evidence>
<sequence length="77" mass="8785">MSLFLNNSENSTLVDMINNYDWSSTSVGPISSWEPQIRSILRISLKSIFPTFIHMGPDWTTLYNEAAVLTLKSRHPN</sequence>
<accession>A0ACA9QA15</accession>
<name>A0ACA9QA15_9GLOM</name>
<proteinExistence type="predicted"/>
<protein>
    <submittedName>
        <fullName evidence="1">9909_t:CDS:1</fullName>
    </submittedName>
</protein>
<reference evidence="1" key="1">
    <citation type="submission" date="2021-06" db="EMBL/GenBank/DDBJ databases">
        <authorList>
            <person name="Kallberg Y."/>
            <person name="Tangrot J."/>
            <person name="Rosling A."/>
        </authorList>
    </citation>
    <scope>NUCLEOTIDE SEQUENCE</scope>
    <source>
        <strain evidence="1">IL203A</strain>
    </source>
</reference>
<organism evidence="1 2">
    <name type="scientific">Dentiscutata heterogama</name>
    <dbReference type="NCBI Taxonomy" id="1316150"/>
    <lineage>
        <taxon>Eukaryota</taxon>
        <taxon>Fungi</taxon>
        <taxon>Fungi incertae sedis</taxon>
        <taxon>Mucoromycota</taxon>
        <taxon>Glomeromycotina</taxon>
        <taxon>Glomeromycetes</taxon>
        <taxon>Diversisporales</taxon>
        <taxon>Gigasporaceae</taxon>
        <taxon>Dentiscutata</taxon>
    </lineage>
</organism>
<keyword evidence="2" id="KW-1185">Reference proteome</keyword>
<feature type="non-terminal residue" evidence="1">
    <location>
        <position position="1"/>
    </location>
</feature>